<protein>
    <submittedName>
        <fullName evidence="1">Uncharacterized protein</fullName>
    </submittedName>
</protein>
<gene>
    <name evidence="1" type="ORF">M0H32_23125</name>
</gene>
<sequence>MRFLHLGCVSLSADTRKIGALLIWLISQKISTVSAAFQFIAIAKQKSGAEDLGLQTRQFTEQ</sequence>
<proteinExistence type="predicted"/>
<accession>A0ABT0H050</accession>
<evidence type="ECO:0000313" key="2">
    <source>
        <dbReference type="Proteomes" id="UP001431221"/>
    </source>
</evidence>
<dbReference type="EMBL" id="JALNMJ010000021">
    <property type="protein sequence ID" value="MCK7615069.1"/>
    <property type="molecule type" value="Genomic_DNA"/>
</dbReference>
<keyword evidence="2" id="KW-1185">Reference proteome</keyword>
<evidence type="ECO:0000313" key="1">
    <source>
        <dbReference type="EMBL" id="MCK7615069.1"/>
    </source>
</evidence>
<name>A0ABT0H050_9HYPH</name>
<comment type="caution">
    <text evidence="1">The sequence shown here is derived from an EMBL/GenBank/DDBJ whole genome shotgun (WGS) entry which is preliminary data.</text>
</comment>
<dbReference type="Proteomes" id="UP001431221">
    <property type="component" value="Unassembled WGS sequence"/>
</dbReference>
<reference evidence="1" key="1">
    <citation type="submission" date="2022-04" db="EMBL/GenBank/DDBJ databases">
        <title>Roseibium sp. CAU 1639 isolated from mud.</title>
        <authorList>
            <person name="Kim W."/>
        </authorList>
    </citation>
    <scope>NUCLEOTIDE SEQUENCE</scope>
    <source>
        <strain evidence="1">CAU 1639</strain>
    </source>
</reference>
<dbReference type="RefSeq" id="WP_248158021.1">
    <property type="nucleotide sequence ID" value="NZ_JALNMJ010000021.1"/>
</dbReference>
<organism evidence="1 2">
    <name type="scientific">Roseibium sediminicola</name>
    <dbReference type="NCBI Taxonomy" id="2933272"/>
    <lineage>
        <taxon>Bacteria</taxon>
        <taxon>Pseudomonadati</taxon>
        <taxon>Pseudomonadota</taxon>
        <taxon>Alphaproteobacteria</taxon>
        <taxon>Hyphomicrobiales</taxon>
        <taxon>Stappiaceae</taxon>
        <taxon>Roseibium</taxon>
    </lineage>
</organism>